<dbReference type="InterPro" id="IPR032454">
    <property type="entry name" value="Histone_H2A_C"/>
</dbReference>
<comment type="similarity">
    <text evidence="5">Belongs to the histone H2A family.</text>
</comment>
<comment type="caution">
    <text evidence="21">The sequence shown here is derived from an EMBL/GenBank/DDBJ whole genome shotgun (WGS) entry which is preliminary data.</text>
</comment>
<dbReference type="Proteomes" id="UP000322234">
    <property type="component" value="Unassembled WGS sequence"/>
</dbReference>
<dbReference type="SMART" id="SM00428">
    <property type="entry name" value="H3"/>
    <property type="match status" value="1"/>
</dbReference>
<comment type="subcellular location">
    <subcellularLocation>
        <location evidence="3">Chromosome</location>
    </subcellularLocation>
    <subcellularLocation>
        <location evidence="2">Nucleus</location>
    </subcellularLocation>
</comment>
<reference evidence="21" key="1">
    <citation type="submission" date="2019-10" db="EMBL/GenBank/DDBJ databases">
        <title>The sequence and de novo assembly of the wild yak genome.</title>
        <authorList>
            <person name="Liu Y."/>
        </authorList>
    </citation>
    <scope>NUCLEOTIDE SEQUENCE [LARGE SCALE GENOMIC DNA]</scope>
    <source>
        <strain evidence="21">WY2019</strain>
    </source>
</reference>
<evidence type="ECO:0000256" key="13">
    <source>
        <dbReference type="ARBA" id="ARBA00022990"/>
    </source>
</evidence>
<dbReference type="CDD" id="cd22911">
    <property type="entry name" value="HFD_H3"/>
    <property type="match status" value="1"/>
</dbReference>
<dbReference type="PRINTS" id="PR00622">
    <property type="entry name" value="HISTONEH3"/>
</dbReference>
<dbReference type="GO" id="GO:0003677">
    <property type="term" value="F:DNA binding"/>
    <property type="evidence" value="ECO:0007669"/>
    <property type="project" value="UniProtKB-KW"/>
</dbReference>
<evidence type="ECO:0000256" key="4">
    <source>
        <dbReference type="ARBA" id="ARBA00010343"/>
    </source>
</evidence>
<dbReference type="GO" id="GO:0000786">
    <property type="term" value="C:nucleosome"/>
    <property type="evidence" value="ECO:0007669"/>
    <property type="project" value="UniProtKB-KW"/>
</dbReference>
<evidence type="ECO:0000256" key="14">
    <source>
        <dbReference type="ARBA" id="ARBA00023125"/>
    </source>
</evidence>
<dbReference type="AlphaFoldDB" id="A0A6B0RZS1"/>
<sequence length="416" mass="46393">MSGRGKQGGKARAKAKSRSSRAGLQFPVGRVHRLLRKGNYSERVGAGAPVYLAAVLEYLTAEILELAGNAARDNKKTRIIPRHLQLAIRNDEELNKLLGRVTIAQGGVLPNIQAVLLPKKTESHHKAKGNAFLCESEQGWACGKSNTRDMIWPIEEEENAEEKQESCTGKYNTHNDVHLNPDMMPTPIQPRPTWFSSNPASSKTPACEAKSSHRENKGQAPMQYASMDQSELSLSLRHPAIGQWEGYTLYKRGQTSHLRTLARDGDYNSNCHLGDRRSSGMARTKQTARKSTGGKAPRKQLATKVARKSAPATGGVKKPHRYRPGTVALREIRRFQKSTELLIRKLPFQRLVREIAQDFKSDLRFQSSAVMALQEACEAYLVGLFEDTNLCAIHAKRVTIMPKDIQLARRIRGERA</sequence>
<evidence type="ECO:0000256" key="17">
    <source>
        <dbReference type="ARBA" id="ARBA00023278"/>
    </source>
</evidence>
<keyword evidence="17" id="KW-0379">Hydroxylation</keyword>
<dbReference type="InterPro" id="IPR032458">
    <property type="entry name" value="Histone_H2A_CS"/>
</dbReference>
<keyword evidence="16" id="KW-0544">Nucleosome core</keyword>
<dbReference type="EMBL" id="VBQZ03000093">
    <property type="protein sequence ID" value="MXQ93366.1"/>
    <property type="molecule type" value="Genomic_DNA"/>
</dbReference>
<keyword evidence="9" id="KW-0597">Phosphoprotein</keyword>
<keyword evidence="11" id="KW-0832">Ubl conjugation</keyword>
<evidence type="ECO:0000256" key="11">
    <source>
        <dbReference type="ARBA" id="ARBA00022843"/>
    </source>
</evidence>
<dbReference type="FunFam" id="1.10.20.10:FF:000078">
    <property type="entry name" value="Histone H3"/>
    <property type="match status" value="1"/>
</dbReference>
<evidence type="ECO:0000256" key="5">
    <source>
        <dbReference type="ARBA" id="ARBA00010691"/>
    </source>
</evidence>
<feature type="region of interest" description="Disordered" evidence="18">
    <location>
        <begin position="269"/>
        <end position="322"/>
    </location>
</feature>
<dbReference type="Gene3D" id="1.10.20.10">
    <property type="entry name" value="Histone, subunit A"/>
    <property type="match status" value="2"/>
</dbReference>
<evidence type="ECO:0000256" key="1">
    <source>
        <dbReference type="ARBA" id="ARBA00002001"/>
    </source>
</evidence>
<evidence type="ECO:0000259" key="20">
    <source>
        <dbReference type="Pfam" id="PF16211"/>
    </source>
</evidence>
<keyword evidence="22" id="KW-1185">Reference proteome</keyword>
<keyword evidence="12" id="KW-0164">Citrullination</keyword>
<evidence type="ECO:0000256" key="12">
    <source>
        <dbReference type="ARBA" id="ARBA00022934"/>
    </source>
</evidence>
<feature type="compositionally biased region" description="Basic residues" evidence="18">
    <location>
        <begin position="7"/>
        <end position="19"/>
    </location>
</feature>
<evidence type="ECO:0000313" key="22">
    <source>
        <dbReference type="Proteomes" id="UP000322234"/>
    </source>
</evidence>
<keyword evidence="13" id="KW-0007">Acetylation</keyword>
<evidence type="ECO:0000256" key="15">
    <source>
        <dbReference type="ARBA" id="ARBA00023242"/>
    </source>
</evidence>
<dbReference type="PROSITE" id="PS00959">
    <property type="entry name" value="HISTONE_H3_2"/>
    <property type="match status" value="1"/>
</dbReference>
<evidence type="ECO:0000256" key="9">
    <source>
        <dbReference type="ARBA" id="ARBA00022553"/>
    </source>
</evidence>
<accession>A0A6B0RZS1</accession>
<comment type="function">
    <text evidence="1">Core component of nucleosome. Nucleosomes wrap and compact DNA into chromatin, limiting DNA accessibility to the cellular machineries which require DNA as a template. Histones thereby play a central role in transcription regulation, DNA repair, DNA replication and chromosomal stability. DNA accessibility is regulated via a complex set of post-translational modifications of histones, also called histone code, and nucleosome remodeling.</text>
</comment>
<keyword evidence="7" id="KW-0488">Methylation</keyword>
<evidence type="ECO:0008006" key="23">
    <source>
        <dbReference type="Google" id="ProtNLM"/>
    </source>
</evidence>
<keyword evidence="15" id="KW-0539">Nucleus</keyword>
<evidence type="ECO:0000256" key="2">
    <source>
        <dbReference type="ARBA" id="ARBA00004123"/>
    </source>
</evidence>
<dbReference type="Pfam" id="PF16211">
    <property type="entry name" value="Histone_H2A_C"/>
    <property type="match status" value="1"/>
</dbReference>
<evidence type="ECO:0000313" key="21">
    <source>
        <dbReference type="EMBL" id="MXQ93366.1"/>
    </source>
</evidence>
<dbReference type="GO" id="GO:0030527">
    <property type="term" value="F:structural constituent of chromatin"/>
    <property type="evidence" value="ECO:0007669"/>
    <property type="project" value="InterPro"/>
</dbReference>
<dbReference type="PROSITE" id="PS00322">
    <property type="entry name" value="HISTONE_H3_1"/>
    <property type="match status" value="1"/>
</dbReference>
<gene>
    <name evidence="21" type="ORF">E5288_WYG021130</name>
</gene>
<dbReference type="SUPFAM" id="SSF47113">
    <property type="entry name" value="Histone-fold"/>
    <property type="match status" value="2"/>
</dbReference>
<keyword evidence="8" id="KW-1017">Isopeptide bond</keyword>
<keyword evidence="6" id="KW-0158">Chromosome</keyword>
<dbReference type="InterPro" id="IPR007125">
    <property type="entry name" value="H2A/H2B/H3"/>
</dbReference>
<dbReference type="InterPro" id="IPR009072">
    <property type="entry name" value="Histone-fold"/>
</dbReference>
<dbReference type="InterPro" id="IPR002119">
    <property type="entry name" value="Histone_H2A"/>
</dbReference>
<dbReference type="Pfam" id="PF00125">
    <property type="entry name" value="Histone"/>
    <property type="match status" value="2"/>
</dbReference>
<evidence type="ECO:0000256" key="6">
    <source>
        <dbReference type="ARBA" id="ARBA00022454"/>
    </source>
</evidence>
<keyword evidence="10" id="KW-0013">ADP-ribosylation</keyword>
<evidence type="ECO:0000256" key="18">
    <source>
        <dbReference type="SAM" id="MobiDB-lite"/>
    </source>
</evidence>
<dbReference type="SMART" id="SM00414">
    <property type="entry name" value="H2A"/>
    <property type="match status" value="1"/>
</dbReference>
<evidence type="ECO:0000256" key="10">
    <source>
        <dbReference type="ARBA" id="ARBA00022765"/>
    </source>
</evidence>
<dbReference type="CDD" id="cd00074">
    <property type="entry name" value="HFD_H2A"/>
    <property type="match status" value="1"/>
</dbReference>
<dbReference type="GO" id="GO:0046982">
    <property type="term" value="F:protein heterodimerization activity"/>
    <property type="evidence" value="ECO:0007669"/>
    <property type="project" value="InterPro"/>
</dbReference>
<evidence type="ECO:0000256" key="16">
    <source>
        <dbReference type="ARBA" id="ARBA00023269"/>
    </source>
</evidence>
<feature type="domain" description="Histone H2A C-terminal" evidence="20">
    <location>
        <begin position="92"/>
        <end position="126"/>
    </location>
</feature>
<keyword evidence="14" id="KW-0238">DNA-binding</keyword>
<dbReference type="FunFam" id="1.10.20.10:FF:000044">
    <property type="entry name" value="Histone H3.3"/>
    <property type="match status" value="1"/>
</dbReference>
<evidence type="ECO:0000256" key="8">
    <source>
        <dbReference type="ARBA" id="ARBA00022499"/>
    </source>
</evidence>
<dbReference type="PROSITE" id="PS00046">
    <property type="entry name" value="HISTONE_H2A"/>
    <property type="match status" value="1"/>
</dbReference>
<dbReference type="InterPro" id="IPR000164">
    <property type="entry name" value="Histone_H3/CENP-A"/>
</dbReference>
<dbReference type="PANTHER" id="PTHR11426">
    <property type="entry name" value="HISTONE H3"/>
    <property type="match status" value="1"/>
</dbReference>
<organism evidence="21 22">
    <name type="scientific">Bos mutus</name>
    <name type="common">wild yak</name>
    <dbReference type="NCBI Taxonomy" id="72004"/>
    <lineage>
        <taxon>Eukaryota</taxon>
        <taxon>Metazoa</taxon>
        <taxon>Chordata</taxon>
        <taxon>Craniata</taxon>
        <taxon>Vertebrata</taxon>
        <taxon>Euteleostomi</taxon>
        <taxon>Mammalia</taxon>
        <taxon>Eutheria</taxon>
        <taxon>Laurasiatheria</taxon>
        <taxon>Artiodactyla</taxon>
        <taxon>Ruminantia</taxon>
        <taxon>Pecora</taxon>
        <taxon>Bovidae</taxon>
        <taxon>Bovinae</taxon>
        <taxon>Bos</taxon>
    </lineage>
</organism>
<name>A0A6B0RZS1_9CETA</name>
<proteinExistence type="inferred from homology"/>
<evidence type="ECO:0000259" key="19">
    <source>
        <dbReference type="Pfam" id="PF00125"/>
    </source>
</evidence>
<dbReference type="GO" id="GO:0005634">
    <property type="term" value="C:nucleus"/>
    <property type="evidence" value="ECO:0007669"/>
    <property type="project" value="UniProtKB-SubCell"/>
</dbReference>
<comment type="similarity">
    <text evidence="4">Belongs to the histone H3 family.</text>
</comment>
<feature type="domain" description="Core Histone H2A/H2B/H3" evidence="19">
    <location>
        <begin position="7"/>
        <end position="89"/>
    </location>
</feature>
<feature type="domain" description="Core Histone H2A/H2B/H3" evidence="19">
    <location>
        <begin position="324"/>
        <end position="411"/>
    </location>
</feature>
<feature type="region of interest" description="Disordered" evidence="18">
    <location>
        <begin position="1"/>
        <end position="22"/>
    </location>
</feature>
<evidence type="ECO:0000256" key="3">
    <source>
        <dbReference type="ARBA" id="ARBA00004286"/>
    </source>
</evidence>
<protein>
    <recommendedName>
        <fullName evidence="23">Histone H2A/H2B/H3 domain-containing protein</fullName>
    </recommendedName>
</protein>
<feature type="region of interest" description="Disordered" evidence="18">
    <location>
        <begin position="196"/>
        <end position="226"/>
    </location>
</feature>
<dbReference type="FunFam" id="1.10.20.10:FF:000103">
    <property type="entry name" value="Histone H2A type 1"/>
    <property type="match status" value="1"/>
</dbReference>
<evidence type="ECO:0000256" key="7">
    <source>
        <dbReference type="ARBA" id="ARBA00022481"/>
    </source>
</evidence>